<dbReference type="InterPro" id="IPR004136">
    <property type="entry name" value="NMO"/>
</dbReference>
<evidence type="ECO:0000256" key="10">
    <source>
        <dbReference type="ARBA" id="ARBA00031155"/>
    </source>
</evidence>
<evidence type="ECO:0000256" key="11">
    <source>
        <dbReference type="ARBA" id="ARBA00049401"/>
    </source>
</evidence>
<reference evidence="12" key="1">
    <citation type="submission" date="2023-04" db="EMBL/GenBank/DDBJ databases">
        <title>Comparative genomic analysis of Cohnella hashimotonis sp. nov., isolated from the International Space Station.</title>
        <authorList>
            <person name="Venkateswaran K."/>
            <person name="Simpson A."/>
        </authorList>
    </citation>
    <scope>NUCLEOTIDE SEQUENCE</scope>
    <source>
        <strain evidence="12">F6_2S_P_1</strain>
    </source>
</reference>
<comment type="function">
    <text evidence="2">Nitronate monooxygenase that uses molecular oxygen to catalyze the oxidative denitrification of alkyl nitronates. Acts on propionate 3-nitronate (P3N), the presumed physiological substrate. Probably functions in the detoxification of P3N, a metabolic poison produced by plants and fungi as a defense mechanism.</text>
</comment>
<comment type="catalytic activity">
    <reaction evidence="11">
        <text>3 propionate 3-nitronate + 3 O2 + H2O = 3 3-oxopropanoate + 2 nitrate + nitrite + H2O2 + 3 H(+)</text>
        <dbReference type="Rhea" id="RHEA:57332"/>
        <dbReference type="ChEBI" id="CHEBI:15377"/>
        <dbReference type="ChEBI" id="CHEBI:15378"/>
        <dbReference type="ChEBI" id="CHEBI:15379"/>
        <dbReference type="ChEBI" id="CHEBI:16240"/>
        <dbReference type="ChEBI" id="CHEBI:16301"/>
        <dbReference type="ChEBI" id="CHEBI:17632"/>
        <dbReference type="ChEBI" id="CHEBI:33190"/>
        <dbReference type="ChEBI" id="CHEBI:136067"/>
    </reaction>
</comment>
<evidence type="ECO:0000256" key="2">
    <source>
        <dbReference type="ARBA" id="ARBA00003535"/>
    </source>
</evidence>
<evidence type="ECO:0000256" key="6">
    <source>
        <dbReference type="ARBA" id="ARBA00022630"/>
    </source>
</evidence>
<name>A0ABT6TVH4_9BACL</name>
<accession>A0ABT6TVH4</accession>
<dbReference type="Pfam" id="PF03060">
    <property type="entry name" value="NMO"/>
    <property type="match status" value="1"/>
</dbReference>
<evidence type="ECO:0000313" key="12">
    <source>
        <dbReference type="EMBL" id="MDI4649797.1"/>
    </source>
</evidence>
<dbReference type="SUPFAM" id="SSF51412">
    <property type="entry name" value="Inosine monophosphate dehydrogenase (IMPDH)"/>
    <property type="match status" value="1"/>
</dbReference>
<evidence type="ECO:0000256" key="4">
    <source>
        <dbReference type="ARBA" id="ARBA00013457"/>
    </source>
</evidence>
<dbReference type="CDD" id="cd04730">
    <property type="entry name" value="NPD_like"/>
    <property type="match status" value="1"/>
</dbReference>
<keyword evidence="7" id="KW-0288">FMN</keyword>
<evidence type="ECO:0000256" key="8">
    <source>
        <dbReference type="ARBA" id="ARBA00023002"/>
    </source>
</evidence>
<dbReference type="EMBL" id="JAGRPV010000001">
    <property type="protein sequence ID" value="MDI4649797.1"/>
    <property type="molecule type" value="Genomic_DNA"/>
</dbReference>
<organism evidence="12 13">
    <name type="scientific">Cohnella hashimotonis</name>
    <dbReference type="NCBI Taxonomy" id="2826895"/>
    <lineage>
        <taxon>Bacteria</taxon>
        <taxon>Bacillati</taxon>
        <taxon>Bacillota</taxon>
        <taxon>Bacilli</taxon>
        <taxon>Bacillales</taxon>
        <taxon>Paenibacillaceae</taxon>
        <taxon>Cohnella</taxon>
    </lineage>
</organism>
<comment type="cofactor">
    <cofactor evidence="1">
        <name>FMN</name>
        <dbReference type="ChEBI" id="CHEBI:58210"/>
    </cofactor>
</comment>
<keyword evidence="6" id="KW-0285">Flavoprotein</keyword>
<dbReference type="PANTHER" id="PTHR42747:SF3">
    <property type="entry name" value="NITRONATE MONOOXYGENASE-RELATED"/>
    <property type="match status" value="1"/>
</dbReference>
<evidence type="ECO:0000256" key="9">
    <source>
        <dbReference type="ARBA" id="ARBA00023033"/>
    </source>
</evidence>
<comment type="caution">
    <text evidence="12">The sequence shown here is derived from an EMBL/GenBank/DDBJ whole genome shotgun (WGS) entry which is preliminary data.</text>
</comment>
<dbReference type="InterPro" id="IPR013785">
    <property type="entry name" value="Aldolase_TIM"/>
</dbReference>
<keyword evidence="5" id="KW-0216">Detoxification</keyword>
<keyword evidence="13" id="KW-1185">Reference proteome</keyword>
<keyword evidence="8" id="KW-0560">Oxidoreductase</keyword>
<dbReference type="Gene3D" id="3.20.20.70">
    <property type="entry name" value="Aldolase class I"/>
    <property type="match status" value="1"/>
</dbReference>
<sequence>MKMETSFTRKLGIAYPIVQAPMAGGPATPQLAAAVSNAGGLGSLGAGYWSPAQIRDAIREVRRRTDRPFAVNLFVPEQTRVKATADEIAGMNAHLNAYRSKLGIAPDPAFSSFAPSFEDQVQVLLEEEVPVFSFTFGIPSPEAIQAMKQRGIVIVGTATTVAEGIRLEAAGVDAIVAQGSEAGGHRGTFLSEAANALIGTLALVPQLAEQVSVPVIASGGIMDGRGLAASLALGASAVQMGTAFLASPESGAHSAHKRLVLSSAEDATAITDVYSGKAARGIRTDFMRDMSGYQGAIPDYPIQNALTRDIRQAAAQANDPSLMSLWAGQGLRLATEQAAADIVKRTIAEAQAAIGKLSGLAGTGGV</sequence>
<dbReference type="Proteomes" id="UP001161691">
    <property type="component" value="Unassembled WGS sequence"/>
</dbReference>
<evidence type="ECO:0000256" key="5">
    <source>
        <dbReference type="ARBA" id="ARBA00022575"/>
    </source>
</evidence>
<evidence type="ECO:0000313" key="13">
    <source>
        <dbReference type="Proteomes" id="UP001161691"/>
    </source>
</evidence>
<evidence type="ECO:0000256" key="3">
    <source>
        <dbReference type="ARBA" id="ARBA00009881"/>
    </source>
</evidence>
<keyword evidence="9" id="KW-0503">Monooxygenase</keyword>
<evidence type="ECO:0000256" key="7">
    <source>
        <dbReference type="ARBA" id="ARBA00022643"/>
    </source>
</evidence>
<dbReference type="PANTHER" id="PTHR42747">
    <property type="entry name" value="NITRONATE MONOOXYGENASE-RELATED"/>
    <property type="match status" value="1"/>
</dbReference>
<evidence type="ECO:0000256" key="1">
    <source>
        <dbReference type="ARBA" id="ARBA00001917"/>
    </source>
</evidence>
<protein>
    <recommendedName>
        <fullName evidence="4">Probable nitronate monooxygenase</fullName>
    </recommendedName>
    <alternativeName>
        <fullName evidence="10">Propionate 3-nitronate monooxygenase</fullName>
    </alternativeName>
</protein>
<gene>
    <name evidence="12" type="ORF">KB449_33025</name>
</gene>
<dbReference type="RefSeq" id="WP_282912404.1">
    <property type="nucleotide sequence ID" value="NZ_JAGRPV010000001.1"/>
</dbReference>
<proteinExistence type="inferred from homology"/>
<comment type="similarity">
    <text evidence="3">Belongs to the nitronate monooxygenase family. NMO class I subfamily.</text>
</comment>